<dbReference type="Proteomes" id="UP000028653">
    <property type="component" value="Unassembled WGS sequence"/>
</dbReference>
<evidence type="ECO:0000256" key="1">
    <source>
        <dbReference type="ARBA" id="ARBA00001946"/>
    </source>
</evidence>
<dbReference type="Pfam" id="PF02746">
    <property type="entry name" value="MR_MLE_N"/>
    <property type="match status" value="1"/>
</dbReference>
<dbReference type="GO" id="GO:0016052">
    <property type="term" value="P:carbohydrate catabolic process"/>
    <property type="evidence" value="ECO:0007669"/>
    <property type="project" value="TreeGrafter"/>
</dbReference>
<dbReference type="PANTHER" id="PTHR13794:SF58">
    <property type="entry name" value="MITOCHONDRIAL ENOLASE SUPERFAMILY MEMBER 1"/>
    <property type="match status" value="1"/>
</dbReference>
<dbReference type="SUPFAM" id="SSF54826">
    <property type="entry name" value="Enolase N-terminal domain-like"/>
    <property type="match status" value="1"/>
</dbReference>
<dbReference type="eggNOG" id="COG4948">
    <property type="taxonomic scope" value="Bacteria"/>
</dbReference>
<dbReference type="InterPro" id="IPR013342">
    <property type="entry name" value="Mandelate_racemase_C"/>
</dbReference>
<dbReference type="InterPro" id="IPR036849">
    <property type="entry name" value="Enolase-like_C_sf"/>
</dbReference>
<dbReference type="EMBL" id="JMPI01000037">
    <property type="protein sequence ID" value="KFC80500.1"/>
    <property type="molecule type" value="Genomic_DNA"/>
</dbReference>
<organism evidence="5 6">
    <name type="scientific">Buttiauxella agrestis ATCC 33320</name>
    <dbReference type="NCBI Taxonomy" id="1006004"/>
    <lineage>
        <taxon>Bacteria</taxon>
        <taxon>Pseudomonadati</taxon>
        <taxon>Pseudomonadota</taxon>
        <taxon>Gammaproteobacteria</taxon>
        <taxon>Enterobacterales</taxon>
        <taxon>Enterobacteriaceae</taxon>
        <taxon>Buttiauxella</taxon>
    </lineage>
</organism>
<dbReference type="SMART" id="SM00922">
    <property type="entry name" value="MR_MLE"/>
    <property type="match status" value="1"/>
</dbReference>
<accession>A0A085G9V5</accession>
<dbReference type="InterPro" id="IPR029065">
    <property type="entry name" value="Enolase_C-like"/>
</dbReference>
<dbReference type="InterPro" id="IPR029017">
    <property type="entry name" value="Enolase-like_N"/>
</dbReference>
<evidence type="ECO:0000313" key="6">
    <source>
        <dbReference type="Proteomes" id="UP000028653"/>
    </source>
</evidence>
<dbReference type="RefSeq" id="WP_034496832.1">
    <property type="nucleotide sequence ID" value="NZ_JMPI01000037.1"/>
</dbReference>
<dbReference type="InterPro" id="IPR013341">
    <property type="entry name" value="Mandelate_racemase_N_dom"/>
</dbReference>
<dbReference type="InterPro" id="IPR046945">
    <property type="entry name" value="RHMD-like"/>
</dbReference>
<keyword evidence="6" id="KW-1185">Reference proteome</keyword>
<feature type="domain" description="Mandelate racemase/muconate lactonizing enzyme C-terminal" evidence="4">
    <location>
        <begin position="150"/>
        <end position="253"/>
    </location>
</feature>
<dbReference type="Gene3D" id="3.30.390.10">
    <property type="entry name" value="Enolase-like, N-terminal domain"/>
    <property type="match status" value="1"/>
</dbReference>
<comment type="caution">
    <text evidence="5">The sequence shown here is derived from an EMBL/GenBank/DDBJ whole genome shotgun (WGS) entry which is preliminary data.</text>
</comment>
<name>A0A085G9V5_9ENTR</name>
<proteinExistence type="predicted"/>
<gene>
    <name evidence="5" type="ORF">GBAG_2704</name>
</gene>
<dbReference type="PANTHER" id="PTHR13794">
    <property type="entry name" value="ENOLASE SUPERFAMILY, MANDELATE RACEMASE"/>
    <property type="match status" value="1"/>
</dbReference>
<protein>
    <submittedName>
        <fullName evidence="5">Mandelate racemase/muconate lactonizing enzyme family protein</fullName>
    </submittedName>
</protein>
<sequence>MKIESVNVTVFTYPTRRVSDSAGHSHPGPESLAKMAMLTITTDEGDCGYSFAPPEVVRPYVVNAFFRKVLVGQDPFNRERIWQDLVHWQRGSAHQLTERALSFVEQALWDLIGRKLKVPVYKLLGGFRDKVPAYGSTMCGDELEGGLSTPDEFGQFAEKLVARGYKAIKLHTWMPPVAFAPDPKMDVKACAAVREAVGPDIDLMLDGYHWYSRSQALYIGKALEKLNFAWFEEPMEEESMASYVWLSENLSIDVVGPESLGGKHHSRADWVKAGACDILRAGANGVGGIAPTMKVAALAESFGMDCEVHGNGAASLAVVGAIRNCRWYERGLLHPFLEYDEPAAYLNSIVDPMDADGFVHLPQRPGLGEDINFEYIEMNTVSRD</sequence>
<dbReference type="Gene3D" id="3.20.20.120">
    <property type="entry name" value="Enolase-like C-terminal domain"/>
    <property type="match status" value="1"/>
</dbReference>
<dbReference type="OrthoDB" id="9782675at2"/>
<keyword evidence="2" id="KW-0479">Metal-binding</keyword>
<evidence type="ECO:0000259" key="4">
    <source>
        <dbReference type="SMART" id="SM00922"/>
    </source>
</evidence>
<reference evidence="5 6" key="1">
    <citation type="submission" date="2014-05" db="EMBL/GenBank/DDBJ databases">
        <title>ATOL: Assembling a taxonomically balanced genome-scale reconstruction of the evolutionary history of the Enterobacteriaceae.</title>
        <authorList>
            <person name="Plunkett G.III."/>
            <person name="Neeno-Eckwall E.C."/>
            <person name="Glasner J.D."/>
            <person name="Perna N.T."/>
        </authorList>
    </citation>
    <scope>NUCLEOTIDE SEQUENCE [LARGE SCALE GENOMIC DNA]</scope>
    <source>
        <strain evidence="5 6">ATCC 33320</strain>
    </source>
</reference>
<comment type="cofactor">
    <cofactor evidence="1">
        <name>Mg(2+)</name>
        <dbReference type="ChEBI" id="CHEBI:18420"/>
    </cofactor>
</comment>
<dbReference type="AlphaFoldDB" id="A0A085G9V5"/>
<evidence type="ECO:0000256" key="3">
    <source>
        <dbReference type="ARBA" id="ARBA00022842"/>
    </source>
</evidence>
<keyword evidence="3" id="KW-0460">Magnesium</keyword>
<dbReference type="SUPFAM" id="SSF51604">
    <property type="entry name" value="Enolase C-terminal domain-like"/>
    <property type="match status" value="1"/>
</dbReference>
<dbReference type="GO" id="GO:0016836">
    <property type="term" value="F:hydro-lyase activity"/>
    <property type="evidence" value="ECO:0007669"/>
    <property type="project" value="TreeGrafter"/>
</dbReference>
<dbReference type="Pfam" id="PF13378">
    <property type="entry name" value="MR_MLE_C"/>
    <property type="match status" value="1"/>
</dbReference>
<dbReference type="STRING" id="1006004.GBAG_2704"/>
<dbReference type="CDD" id="cd03329">
    <property type="entry name" value="MR_like_4"/>
    <property type="match status" value="1"/>
</dbReference>
<evidence type="ECO:0000313" key="5">
    <source>
        <dbReference type="EMBL" id="KFC80500.1"/>
    </source>
</evidence>
<dbReference type="GO" id="GO:0000287">
    <property type="term" value="F:magnesium ion binding"/>
    <property type="evidence" value="ECO:0007669"/>
    <property type="project" value="TreeGrafter"/>
</dbReference>
<evidence type="ECO:0000256" key="2">
    <source>
        <dbReference type="ARBA" id="ARBA00022723"/>
    </source>
</evidence>